<protein>
    <submittedName>
        <fullName evidence="1">Uncharacterized protein</fullName>
    </submittedName>
</protein>
<comment type="caution">
    <text evidence="1">The sequence shown here is derived from an EMBL/GenBank/DDBJ whole genome shotgun (WGS) entry which is preliminary data.</text>
</comment>
<dbReference type="RefSeq" id="WP_074293004.1">
    <property type="nucleotide sequence ID" value="NZ_FRZT01000017.1"/>
</dbReference>
<evidence type="ECO:0000313" key="1">
    <source>
        <dbReference type="EMBL" id="SIB23349.1"/>
    </source>
</evidence>
<reference evidence="1 2" key="1">
    <citation type="submission" date="2016-11" db="EMBL/GenBank/DDBJ databases">
        <authorList>
            <consortium name="Pathogen Informatics"/>
        </authorList>
    </citation>
    <scope>NUCLEOTIDE SEQUENCE [LARGE SCALE GENOMIC DNA]</scope>
    <source>
        <strain evidence="1 2">104</strain>
    </source>
</reference>
<dbReference type="AlphaFoldDB" id="A0AB38D1H6"/>
<dbReference type="EMBL" id="FSHM01000004">
    <property type="protein sequence ID" value="SIB23349.1"/>
    <property type="molecule type" value="Genomic_DNA"/>
</dbReference>
<accession>A0AB38D1H6</accession>
<gene>
    <name evidence="1" type="ORF">SAMEA2070301_03321</name>
</gene>
<dbReference type="Proteomes" id="UP000185210">
    <property type="component" value="Unassembled WGS sequence"/>
</dbReference>
<proteinExistence type="predicted"/>
<evidence type="ECO:0000313" key="2">
    <source>
        <dbReference type="Proteomes" id="UP000185210"/>
    </source>
</evidence>
<name>A0AB38D1H6_9MYCO</name>
<organism evidence="1 2">
    <name type="scientific">Mycobacteroides abscessus subsp. abscessus</name>
    <dbReference type="NCBI Taxonomy" id="1185650"/>
    <lineage>
        <taxon>Bacteria</taxon>
        <taxon>Bacillati</taxon>
        <taxon>Actinomycetota</taxon>
        <taxon>Actinomycetes</taxon>
        <taxon>Mycobacteriales</taxon>
        <taxon>Mycobacteriaceae</taxon>
        <taxon>Mycobacteroides</taxon>
        <taxon>Mycobacteroides abscessus</taxon>
    </lineage>
</organism>
<sequence length="105" mass="11494">MPDLNVYGASDDLVEFDGVVTAEYNVYEPARFLVTARSGPGRARQLLISTNFGNEGWEIYAGTATDIGADNWTIRTTRQGRNDDPKLVITVASGEAVKIRKLSND</sequence>